<keyword evidence="7" id="KW-1185">Reference proteome</keyword>
<comment type="similarity">
    <text evidence="2">Belongs to the major facilitator superfamily. Monocarboxylate porter (TC 2.A.1.13) family.</text>
</comment>
<dbReference type="InterPro" id="IPR011701">
    <property type="entry name" value="MFS"/>
</dbReference>
<evidence type="ECO:0000256" key="1">
    <source>
        <dbReference type="ARBA" id="ARBA00004141"/>
    </source>
</evidence>
<feature type="transmembrane region" description="Helical" evidence="4">
    <location>
        <begin position="389"/>
        <end position="410"/>
    </location>
</feature>
<feature type="transmembrane region" description="Helical" evidence="4">
    <location>
        <begin position="326"/>
        <end position="347"/>
    </location>
</feature>
<accession>A0A165EZY4</accession>
<dbReference type="InterPro" id="IPR020846">
    <property type="entry name" value="MFS_dom"/>
</dbReference>
<keyword evidence="4" id="KW-1133">Transmembrane helix</keyword>
<feature type="transmembrane region" description="Helical" evidence="4">
    <location>
        <begin position="452"/>
        <end position="477"/>
    </location>
</feature>
<feature type="transmembrane region" description="Helical" evidence="4">
    <location>
        <begin position="483"/>
        <end position="502"/>
    </location>
</feature>
<feature type="transmembrane region" description="Helical" evidence="4">
    <location>
        <begin position="219"/>
        <end position="238"/>
    </location>
</feature>
<evidence type="ECO:0000259" key="5">
    <source>
        <dbReference type="PROSITE" id="PS50850"/>
    </source>
</evidence>
<comment type="subcellular location">
    <subcellularLocation>
        <location evidence="1">Membrane</location>
        <topology evidence="1">Multi-pass membrane protein</topology>
    </subcellularLocation>
</comment>
<dbReference type="AlphaFoldDB" id="A0A165EZY4"/>
<dbReference type="Proteomes" id="UP000076842">
    <property type="component" value="Unassembled WGS sequence"/>
</dbReference>
<evidence type="ECO:0000256" key="2">
    <source>
        <dbReference type="ARBA" id="ARBA00006727"/>
    </source>
</evidence>
<dbReference type="OrthoDB" id="2213137at2759"/>
<dbReference type="SUPFAM" id="SSF103473">
    <property type="entry name" value="MFS general substrate transporter"/>
    <property type="match status" value="1"/>
</dbReference>
<dbReference type="GO" id="GO:0022857">
    <property type="term" value="F:transmembrane transporter activity"/>
    <property type="evidence" value="ECO:0007669"/>
    <property type="project" value="InterPro"/>
</dbReference>
<dbReference type="PROSITE" id="PS50850">
    <property type="entry name" value="MFS"/>
    <property type="match status" value="1"/>
</dbReference>
<organism evidence="6 7">
    <name type="scientific">Calocera cornea HHB12733</name>
    <dbReference type="NCBI Taxonomy" id="1353952"/>
    <lineage>
        <taxon>Eukaryota</taxon>
        <taxon>Fungi</taxon>
        <taxon>Dikarya</taxon>
        <taxon>Basidiomycota</taxon>
        <taxon>Agaricomycotina</taxon>
        <taxon>Dacrymycetes</taxon>
        <taxon>Dacrymycetales</taxon>
        <taxon>Dacrymycetaceae</taxon>
        <taxon>Calocera</taxon>
    </lineage>
</organism>
<name>A0A165EZY4_9BASI</name>
<keyword evidence="4" id="KW-0812">Transmembrane</keyword>
<evidence type="ECO:0000256" key="3">
    <source>
        <dbReference type="SAM" id="MobiDB-lite"/>
    </source>
</evidence>
<sequence>MHGDEPTEQVEHEGGAETPTLSLSRDVTAVDLPSLLHAIASDPEKRTEAGKCGSSSPDDTLLKSLPYLPGTVPSPTEKNLTDAELDAHVPATLAGAEATSGLLAEDEDDGWTYPEGGRGWWVVIGCTIIAAVTLGWGLAWGVFQSYYKEHLFPGVPDSVLSVLGSIPGTVMNPIAFVVGKYADRYGYRLFIICGCITAFIAMLTAAFSTTLWQLFLTQGLLQGICTGLILPVAMAAPAQWFHKKRGLTSGIVIAGSSFGGGAASLVAQQLLTHLGLRYTLLAYAFLHAVLMSASVLMIRDRPHPRSARYTHAPIEWWDASLFRTPLFWAVAVSIFVTVFGYLGPYFYIEQYTLSQLPNLDPALLAVPAAVMNFSAALGRSTIGLLADRIGVLNAFIGSVFIAGCVQLLLWNFAHSFGVIIVFSIACGFFGAAFISLVSVLGAKLFGVRNLAALSGILMLFNMPGQAGGSPLVGAILAASGNNWHAPICFSGLCCVVGAFIMVPARLAKEKRIFAVY</sequence>
<dbReference type="Gene3D" id="1.20.1250.20">
    <property type="entry name" value="MFS general substrate transporter like domains"/>
    <property type="match status" value="1"/>
</dbReference>
<reference evidence="6 7" key="1">
    <citation type="journal article" date="2016" name="Mol. Biol. Evol.">
        <title>Comparative Genomics of Early-Diverging Mushroom-Forming Fungi Provides Insights into the Origins of Lignocellulose Decay Capabilities.</title>
        <authorList>
            <person name="Nagy L.G."/>
            <person name="Riley R."/>
            <person name="Tritt A."/>
            <person name="Adam C."/>
            <person name="Daum C."/>
            <person name="Floudas D."/>
            <person name="Sun H."/>
            <person name="Yadav J.S."/>
            <person name="Pangilinan J."/>
            <person name="Larsson K.H."/>
            <person name="Matsuura K."/>
            <person name="Barry K."/>
            <person name="Labutti K."/>
            <person name="Kuo R."/>
            <person name="Ohm R.A."/>
            <person name="Bhattacharya S.S."/>
            <person name="Shirouzu T."/>
            <person name="Yoshinaga Y."/>
            <person name="Martin F.M."/>
            <person name="Grigoriev I.V."/>
            <person name="Hibbett D.S."/>
        </authorList>
    </citation>
    <scope>NUCLEOTIDE SEQUENCE [LARGE SCALE GENOMIC DNA]</scope>
    <source>
        <strain evidence="6 7">HHB12733</strain>
    </source>
</reference>
<feature type="transmembrane region" description="Helical" evidence="4">
    <location>
        <begin position="359"/>
        <end position="377"/>
    </location>
</feature>
<proteinExistence type="inferred from homology"/>
<evidence type="ECO:0000313" key="7">
    <source>
        <dbReference type="Proteomes" id="UP000076842"/>
    </source>
</evidence>
<feature type="transmembrane region" description="Helical" evidence="4">
    <location>
        <begin position="280"/>
        <end position="298"/>
    </location>
</feature>
<dbReference type="EMBL" id="KV423987">
    <property type="protein sequence ID" value="KZT55897.1"/>
    <property type="molecule type" value="Genomic_DNA"/>
</dbReference>
<protein>
    <submittedName>
        <fullName evidence="6">MFS general substrate transporter</fullName>
    </submittedName>
</protein>
<evidence type="ECO:0000256" key="4">
    <source>
        <dbReference type="SAM" id="Phobius"/>
    </source>
</evidence>
<feature type="compositionally biased region" description="Basic and acidic residues" evidence="3">
    <location>
        <begin position="1"/>
        <end position="15"/>
    </location>
</feature>
<feature type="transmembrane region" description="Helical" evidence="4">
    <location>
        <begin position="185"/>
        <end position="207"/>
    </location>
</feature>
<feature type="transmembrane region" description="Helical" evidence="4">
    <location>
        <begin position="416"/>
        <end position="440"/>
    </location>
</feature>
<dbReference type="InterPro" id="IPR050327">
    <property type="entry name" value="Proton-linked_MCT"/>
</dbReference>
<dbReference type="InterPro" id="IPR036259">
    <property type="entry name" value="MFS_trans_sf"/>
</dbReference>
<feature type="transmembrane region" description="Helical" evidence="4">
    <location>
        <begin position="159"/>
        <end position="178"/>
    </location>
</feature>
<dbReference type="Pfam" id="PF07690">
    <property type="entry name" value="MFS_1"/>
    <property type="match status" value="1"/>
</dbReference>
<feature type="transmembrane region" description="Helical" evidence="4">
    <location>
        <begin position="120"/>
        <end position="139"/>
    </location>
</feature>
<evidence type="ECO:0000313" key="6">
    <source>
        <dbReference type="EMBL" id="KZT55897.1"/>
    </source>
</evidence>
<keyword evidence="4" id="KW-0472">Membrane</keyword>
<dbReference type="PANTHER" id="PTHR11360:SF284">
    <property type="entry name" value="EG:103B4.3 PROTEIN-RELATED"/>
    <property type="match status" value="1"/>
</dbReference>
<feature type="domain" description="Major facilitator superfamily (MFS) profile" evidence="5">
    <location>
        <begin position="121"/>
        <end position="516"/>
    </location>
</feature>
<dbReference type="GO" id="GO:0016020">
    <property type="term" value="C:membrane"/>
    <property type="evidence" value="ECO:0007669"/>
    <property type="project" value="UniProtKB-SubCell"/>
</dbReference>
<feature type="region of interest" description="Disordered" evidence="3">
    <location>
        <begin position="1"/>
        <end position="62"/>
    </location>
</feature>
<dbReference type="PANTHER" id="PTHR11360">
    <property type="entry name" value="MONOCARBOXYLATE TRANSPORTER"/>
    <property type="match status" value="1"/>
</dbReference>
<gene>
    <name evidence="6" type="ORF">CALCODRAFT_436549</name>
</gene>
<feature type="transmembrane region" description="Helical" evidence="4">
    <location>
        <begin position="250"/>
        <end position="268"/>
    </location>
</feature>
<dbReference type="InParanoid" id="A0A165EZY4"/>